<evidence type="ECO:0000259" key="6">
    <source>
        <dbReference type="PROSITE" id="PS50949"/>
    </source>
</evidence>
<dbReference type="CDD" id="cd07377">
    <property type="entry name" value="WHTH_GntR"/>
    <property type="match status" value="1"/>
</dbReference>
<keyword evidence="2" id="KW-0663">Pyridoxal phosphate</keyword>
<reference evidence="8" key="1">
    <citation type="journal article" date="2019" name="Int. J. Syst. Evol. Microbiol.">
        <title>The Global Catalogue of Microorganisms (GCM) 10K type strain sequencing project: providing services to taxonomists for standard genome sequencing and annotation.</title>
        <authorList>
            <consortium name="The Broad Institute Genomics Platform"/>
            <consortium name="The Broad Institute Genome Sequencing Center for Infectious Disease"/>
            <person name="Wu L."/>
            <person name="Ma J."/>
        </authorList>
    </citation>
    <scope>NUCLEOTIDE SEQUENCE [LARGE SCALE GENOMIC DNA]</scope>
    <source>
        <strain evidence="8">CGMCC 1.15111</strain>
    </source>
</reference>
<feature type="domain" description="HTH gntR-type" evidence="6">
    <location>
        <begin position="21"/>
        <end position="89"/>
    </location>
</feature>
<evidence type="ECO:0000256" key="2">
    <source>
        <dbReference type="ARBA" id="ARBA00022898"/>
    </source>
</evidence>
<dbReference type="SMART" id="SM00345">
    <property type="entry name" value="HTH_GNTR"/>
    <property type="match status" value="1"/>
</dbReference>
<dbReference type="Proteomes" id="UP000658258">
    <property type="component" value="Unassembled WGS sequence"/>
</dbReference>
<dbReference type="InterPro" id="IPR015421">
    <property type="entry name" value="PyrdxlP-dep_Trfase_major"/>
</dbReference>
<dbReference type="Pfam" id="PF00392">
    <property type="entry name" value="GntR"/>
    <property type="match status" value="1"/>
</dbReference>
<evidence type="ECO:0000256" key="5">
    <source>
        <dbReference type="ARBA" id="ARBA00023163"/>
    </source>
</evidence>
<evidence type="ECO:0000313" key="7">
    <source>
        <dbReference type="EMBL" id="GHE59490.1"/>
    </source>
</evidence>
<dbReference type="PROSITE" id="PS50949">
    <property type="entry name" value="HTH_GNTR"/>
    <property type="match status" value="1"/>
</dbReference>
<dbReference type="Gene3D" id="1.10.10.10">
    <property type="entry name" value="Winged helix-like DNA-binding domain superfamily/Winged helix DNA-binding domain"/>
    <property type="match status" value="1"/>
</dbReference>
<comment type="caution">
    <text evidence="7">The sequence shown here is derived from an EMBL/GenBank/DDBJ whole genome shotgun (WGS) entry which is preliminary data.</text>
</comment>
<evidence type="ECO:0000256" key="3">
    <source>
        <dbReference type="ARBA" id="ARBA00023015"/>
    </source>
</evidence>
<dbReference type="Gene3D" id="3.40.640.10">
    <property type="entry name" value="Type I PLP-dependent aspartate aminotransferase-like (Major domain)"/>
    <property type="match status" value="1"/>
</dbReference>
<keyword evidence="3" id="KW-0805">Transcription regulation</keyword>
<keyword evidence="8" id="KW-1185">Reference proteome</keyword>
<evidence type="ECO:0000313" key="8">
    <source>
        <dbReference type="Proteomes" id="UP000658258"/>
    </source>
</evidence>
<keyword evidence="5" id="KW-0804">Transcription</keyword>
<dbReference type="PANTHER" id="PTHR46577">
    <property type="entry name" value="HTH-TYPE TRANSCRIPTIONAL REGULATORY PROTEIN GABR"/>
    <property type="match status" value="1"/>
</dbReference>
<comment type="similarity">
    <text evidence="1">In the C-terminal section; belongs to the class-I pyridoxal-phosphate-dependent aminotransferase family.</text>
</comment>
<dbReference type="RefSeq" id="WP_189629397.1">
    <property type="nucleotide sequence ID" value="NZ_BNAG01000002.1"/>
</dbReference>
<dbReference type="CDD" id="cd00609">
    <property type="entry name" value="AAT_like"/>
    <property type="match status" value="1"/>
</dbReference>
<dbReference type="InterPro" id="IPR015424">
    <property type="entry name" value="PyrdxlP-dep_Trfase"/>
</dbReference>
<organism evidence="7 8">
    <name type="scientific">Roseivirga thermotolerans</name>
    <dbReference type="NCBI Taxonomy" id="1758176"/>
    <lineage>
        <taxon>Bacteria</taxon>
        <taxon>Pseudomonadati</taxon>
        <taxon>Bacteroidota</taxon>
        <taxon>Cytophagia</taxon>
        <taxon>Cytophagales</taxon>
        <taxon>Roseivirgaceae</taxon>
        <taxon>Roseivirga</taxon>
    </lineage>
</organism>
<gene>
    <name evidence="7" type="primary">mocR</name>
    <name evidence="7" type="ORF">GCM10011340_12740</name>
</gene>
<evidence type="ECO:0000256" key="1">
    <source>
        <dbReference type="ARBA" id="ARBA00005384"/>
    </source>
</evidence>
<dbReference type="Pfam" id="PF00155">
    <property type="entry name" value="Aminotran_1_2"/>
    <property type="match status" value="1"/>
</dbReference>
<name>A0ABQ3I6H0_9BACT</name>
<sequence length="494" mass="55773">MSSPVMVALPHLINIDRDTELPVYLQISNGLIQQIKAGVLRPGSRLPGTRAMAQSFAVHRKTVVAAYEELFSQGWIDVRPSQGTFVSESLPNVLPHKLSEVSEGRSIKHSGFTFYTKAHLKRVLPDIPQGLTLDEGIPDVRIAPVNDIIKHYRSFVARSYNSRHLSYGSVYGDALLRETLAGFLQETRGMAVDKDNIMIVRGSQMGTYLASQLLFKNKELAVVGETNYIAANLTMLEAGAKVKTVSVDLKGIRTSELRKLCGQEKVTAVYVTSHHHHPTTVTLSVERRIELLQLAEEYGFAILEDDYDYDFHYRNAPLLPLASADRSGQVIYMGAICKIVAPAYRVGYLVAPKDFIDEVAHLRRIIDRQGDAILERSIALMIRQGDYQRHTKKALKIYRDRRDHFCQLLKTELSEFVRFKVPEGGLAVWVELREDMSWIDIAEACRQKGLNIPDYQTYNFNHTANNGIRMGFASINFQEQTQIVSVLKEVMNHL</sequence>
<dbReference type="InterPro" id="IPR004839">
    <property type="entry name" value="Aminotransferase_I/II_large"/>
</dbReference>
<dbReference type="InterPro" id="IPR000524">
    <property type="entry name" value="Tscrpt_reg_HTH_GntR"/>
</dbReference>
<dbReference type="InterPro" id="IPR051446">
    <property type="entry name" value="HTH_trans_reg/aminotransferase"/>
</dbReference>
<accession>A0ABQ3I6H0</accession>
<proteinExistence type="inferred from homology"/>
<dbReference type="SUPFAM" id="SSF46785">
    <property type="entry name" value="Winged helix' DNA-binding domain"/>
    <property type="match status" value="1"/>
</dbReference>
<dbReference type="SUPFAM" id="SSF53383">
    <property type="entry name" value="PLP-dependent transferases"/>
    <property type="match status" value="1"/>
</dbReference>
<protein>
    <submittedName>
        <fullName evidence="7">GntR family transcriptional regulator</fullName>
    </submittedName>
</protein>
<dbReference type="PANTHER" id="PTHR46577:SF1">
    <property type="entry name" value="HTH-TYPE TRANSCRIPTIONAL REGULATORY PROTEIN GABR"/>
    <property type="match status" value="1"/>
</dbReference>
<evidence type="ECO:0000256" key="4">
    <source>
        <dbReference type="ARBA" id="ARBA00023125"/>
    </source>
</evidence>
<dbReference type="InterPro" id="IPR036390">
    <property type="entry name" value="WH_DNA-bd_sf"/>
</dbReference>
<keyword evidence="4" id="KW-0238">DNA-binding</keyword>
<dbReference type="InterPro" id="IPR036388">
    <property type="entry name" value="WH-like_DNA-bd_sf"/>
</dbReference>
<dbReference type="EMBL" id="BNAG01000002">
    <property type="protein sequence ID" value="GHE59490.1"/>
    <property type="molecule type" value="Genomic_DNA"/>
</dbReference>